<dbReference type="AlphaFoldDB" id="A0A158A221"/>
<keyword evidence="2" id="KW-1185">Reference proteome</keyword>
<dbReference type="InterPro" id="IPR023214">
    <property type="entry name" value="HAD_sf"/>
</dbReference>
<accession>A0A158A221</accession>
<comment type="caution">
    <text evidence="1">The sequence shown here is derived from an EMBL/GenBank/DDBJ whole genome shotgun (WGS) entry which is preliminary data.</text>
</comment>
<sequence length="141" mass="15160">MAIDAIVANMDTVWTRAGDDRKRAAINEQSAALKRFLESVRDDGYPLLLMSELNAATLNDAISETLGEDGITYFSSILSSSECGSRYEVALHTLAAPAHRVVAVGADERGREEARSSGITHCVALSDALRRGSAQFVSSDR</sequence>
<dbReference type="Gene3D" id="3.40.50.1000">
    <property type="entry name" value="HAD superfamily/HAD-like"/>
    <property type="match status" value="1"/>
</dbReference>
<evidence type="ECO:0000313" key="1">
    <source>
        <dbReference type="EMBL" id="SAK51884.1"/>
    </source>
</evidence>
<dbReference type="SUPFAM" id="SSF56784">
    <property type="entry name" value="HAD-like"/>
    <property type="match status" value="1"/>
</dbReference>
<organism evidence="1 2">
    <name type="scientific">Caballeronia calidae</name>
    <dbReference type="NCBI Taxonomy" id="1777139"/>
    <lineage>
        <taxon>Bacteria</taxon>
        <taxon>Pseudomonadati</taxon>
        <taxon>Pseudomonadota</taxon>
        <taxon>Betaproteobacteria</taxon>
        <taxon>Burkholderiales</taxon>
        <taxon>Burkholderiaceae</taxon>
        <taxon>Caballeronia</taxon>
    </lineage>
</organism>
<gene>
    <name evidence="1" type="ORF">AWB78_01159</name>
</gene>
<evidence type="ECO:0000313" key="2">
    <source>
        <dbReference type="Proteomes" id="UP000071859"/>
    </source>
</evidence>
<proteinExistence type="predicted"/>
<dbReference type="EMBL" id="FCOX02000004">
    <property type="protein sequence ID" value="SAK51884.1"/>
    <property type="molecule type" value="Genomic_DNA"/>
</dbReference>
<dbReference type="InterPro" id="IPR036412">
    <property type="entry name" value="HAD-like_sf"/>
</dbReference>
<dbReference type="RefSeq" id="WP_062603097.1">
    <property type="nucleotide sequence ID" value="NZ_FCOX02000004.1"/>
</dbReference>
<protein>
    <submittedName>
        <fullName evidence="1">Uncharacterized protein</fullName>
    </submittedName>
</protein>
<name>A0A158A221_9BURK</name>
<dbReference type="Proteomes" id="UP000071859">
    <property type="component" value="Unassembled WGS sequence"/>
</dbReference>
<dbReference type="OrthoDB" id="9100910at2"/>
<reference evidence="1" key="1">
    <citation type="submission" date="2016-01" db="EMBL/GenBank/DDBJ databases">
        <authorList>
            <person name="Peeters C."/>
        </authorList>
    </citation>
    <scope>NUCLEOTIDE SEQUENCE</scope>
    <source>
        <strain evidence="1">LMG 29321</strain>
    </source>
</reference>